<gene>
    <name evidence="1" type="ORF">BOO71_0001648</name>
</gene>
<sequence length="126" mass="13862">MLLAALALAATPTPATQLTVEFVTPPEVHFNRRGDSTVTVMAAKDNKIMTLDGVPDPTDPDNVYLSLKPITLAFDEKFGGTVHLKARLFLCDARNGVCMVQELEKQVRLRPGQQLALEWRVGTDSR</sequence>
<comment type="caution">
    <text evidence="1">The sequence shown here is derived from an EMBL/GenBank/DDBJ whole genome shotgun (WGS) entry which is preliminary data.</text>
</comment>
<protein>
    <submittedName>
        <fullName evidence="1">Uncharacterized protein</fullName>
    </submittedName>
</protein>
<dbReference type="Proteomes" id="UP000186607">
    <property type="component" value="Unassembled WGS sequence"/>
</dbReference>
<accession>A0A1U7P3L0</accession>
<evidence type="ECO:0000313" key="2">
    <source>
        <dbReference type="Proteomes" id="UP000186607"/>
    </source>
</evidence>
<dbReference type="RefSeq" id="WP_075830461.1">
    <property type="nucleotide sequence ID" value="NZ_MSTI01000020.1"/>
</dbReference>
<reference evidence="1 2" key="1">
    <citation type="submission" date="2017-01" db="EMBL/GenBank/DDBJ databases">
        <title>Genome Analysis of Deinococcus marmoris KOPRI26562.</title>
        <authorList>
            <person name="Kim J.H."/>
            <person name="Oh H.-M."/>
        </authorList>
    </citation>
    <scope>NUCLEOTIDE SEQUENCE [LARGE SCALE GENOMIC DNA]</scope>
    <source>
        <strain evidence="1 2">KOPRI26562</strain>
    </source>
</reference>
<dbReference type="OrthoDB" id="71398at2"/>
<keyword evidence="2" id="KW-1185">Reference proteome</keyword>
<dbReference type="EMBL" id="MSTI01000020">
    <property type="protein sequence ID" value="OLV19761.1"/>
    <property type="molecule type" value="Genomic_DNA"/>
</dbReference>
<proteinExistence type="predicted"/>
<evidence type="ECO:0000313" key="1">
    <source>
        <dbReference type="EMBL" id="OLV19761.1"/>
    </source>
</evidence>
<name>A0A1U7P3L0_9DEIO</name>
<organism evidence="1 2">
    <name type="scientific">Deinococcus marmoris</name>
    <dbReference type="NCBI Taxonomy" id="249408"/>
    <lineage>
        <taxon>Bacteria</taxon>
        <taxon>Thermotogati</taxon>
        <taxon>Deinococcota</taxon>
        <taxon>Deinococci</taxon>
        <taxon>Deinococcales</taxon>
        <taxon>Deinococcaceae</taxon>
        <taxon>Deinococcus</taxon>
    </lineage>
</organism>
<dbReference type="STRING" id="249408.BOO71_0001648"/>
<dbReference type="AlphaFoldDB" id="A0A1U7P3L0"/>